<dbReference type="InterPro" id="IPR004087">
    <property type="entry name" value="KH_dom"/>
</dbReference>
<evidence type="ECO:0000256" key="3">
    <source>
        <dbReference type="ARBA" id="ARBA00022884"/>
    </source>
</evidence>
<dbReference type="CDD" id="cd22391">
    <property type="entry name" value="KH-I_PNO1_rpt1"/>
    <property type="match status" value="1"/>
</dbReference>
<dbReference type="GO" id="GO:0003723">
    <property type="term" value="F:RNA binding"/>
    <property type="evidence" value="ECO:0007669"/>
    <property type="project" value="UniProtKB-KW"/>
</dbReference>
<protein>
    <submittedName>
        <fullName evidence="6">RNA-binding protein pno1-like</fullName>
    </submittedName>
</protein>
<dbReference type="Proteomes" id="UP001165289">
    <property type="component" value="Unassembled WGS sequence"/>
</dbReference>
<proteinExistence type="inferred from homology"/>
<keyword evidence="7" id="KW-1185">Reference proteome</keyword>
<dbReference type="Pfam" id="PF17903">
    <property type="entry name" value="KH_KRR1_1st"/>
    <property type="match status" value="1"/>
</dbReference>
<comment type="subcellular location">
    <subcellularLocation>
        <location evidence="1">Nucleus</location>
        <location evidence="1">Nucleolus</location>
    </subcellularLocation>
</comment>
<dbReference type="FunFam" id="3.30.1370.10:FF:000048">
    <property type="entry name" value="RNA-binding protein PNO1 isoform X2"/>
    <property type="match status" value="1"/>
</dbReference>
<dbReference type="AlphaFoldDB" id="A0AAV7KFN7"/>
<sequence>MATNTPTSPDDVASELDTVTLLESTVEQEMDVLDTPINIKNKKQAVDFRRIPVPPNRFTPLKNNWMKIFTPCVQHMQLHIRINLRNKCVELKTSKETTDPGAIQKAADFVKAFMLGFEVDDAIALLRLDELFIESFEIQDVKPLKGDHLSRAIGRIAGRGGKTKFTIENITKTRVVLAESKIHILGAYQNIRVARTAICNLILGSPPSKVYGSLKIIASRIQAQL</sequence>
<dbReference type="PANTHER" id="PTHR12826">
    <property type="entry name" value="RIBONUCLEASE Y"/>
    <property type="match status" value="1"/>
</dbReference>
<accession>A0AAV7KFN7</accession>
<dbReference type="EMBL" id="JAKMXF010000044">
    <property type="protein sequence ID" value="KAI6659943.1"/>
    <property type="molecule type" value="Genomic_DNA"/>
</dbReference>
<gene>
    <name evidence="6" type="ORF">LOD99_14283</name>
</gene>
<dbReference type="PANTHER" id="PTHR12826:SF13">
    <property type="entry name" value="RNA-BINDING PROTEIN PNO1"/>
    <property type="match status" value="1"/>
</dbReference>
<dbReference type="FunFam" id="3.30.1370.10:FF:000009">
    <property type="entry name" value="RNA-binding protein PNO1"/>
    <property type="match status" value="1"/>
</dbReference>
<dbReference type="InterPro" id="IPR055212">
    <property type="entry name" value="KH-I_PNO1_first"/>
</dbReference>
<organism evidence="6 7">
    <name type="scientific">Oopsacas minuta</name>
    <dbReference type="NCBI Taxonomy" id="111878"/>
    <lineage>
        <taxon>Eukaryota</taxon>
        <taxon>Metazoa</taxon>
        <taxon>Porifera</taxon>
        <taxon>Hexactinellida</taxon>
        <taxon>Hexasterophora</taxon>
        <taxon>Lyssacinosida</taxon>
        <taxon>Leucopsacidae</taxon>
        <taxon>Oopsacas</taxon>
    </lineage>
</organism>
<dbReference type="GO" id="GO:0042254">
    <property type="term" value="P:ribosome biogenesis"/>
    <property type="evidence" value="ECO:0007669"/>
    <property type="project" value="UniProtKB-ARBA"/>
</dbReference>
<dbReference type="SUPFAM" id="SSF54791">
    <property type="entry name" value="Eukaryotic type KH-domain (KH-domain type I)"/>
    <property type="match status" value="1"/>
</dbReference>
<keyword evidence="3" id="KW-0694">RNA-binding</keyword>
<evidence type="ECO:0000256" key="2">
    <source>
        <dbReference type="ARBA" id="ARBA00007515"/>
    </source>
</evidence>
<feature type="domain" description="K Homology" evidence="5">
    <location>
        <begin position="130"/>
        <end position="203"/>
    </location>
</feature>
<keyword evidence="4" id="KW-0539">Nucleus</keyword>
<reference evidence="6 7" key="1">
    <citation type="journal article" date="2023" name="BMC Biol.">
        <title>The compact genome of the sponge Oopsacas minuta (Hexactinellida) is lacking key metazoan core genes.</title>
        <authorList>
            <person name="Santini S."/>
            <person name="Schenkelaars Q."/>
            <person name="Jourda C."/>
            <person name="Duchesne M."/>
            <person name="Belahbib H."/>
            <person name="Rocher C."/>
            <person name="Selva M."/>
            <person name="Riesgo A."/>
            <person name="Vervoort M."/>
            <person name="Leys S.P."/>
            <person name="Kodjabachian L."/>
            <person name="Le Bivic A."/>
            <person name="Borchiellini C."/>
            <person name="Claverie J.M."/>
            <person name="Renard E."/>
        </authorList>
    </citation>
    <scope>NUCLEOTIDE SEQUENCE [LARGE SCALE GENOMIC DNA]</scope>
    <source>
        <strain evidence="6">SPO-2</strain>
    </source>
</reference>
<comment type="similarity">
    <text evidence="2">Belongs to the PNO1 family.</text>
</comment>
<evidence type="ECO:0000256" key="1">
    <source>
        <dbReference type="ARBA" id="ARBA00004604"/>
    </source>
</evidence>
<evidence type="ECO:0000313" key="6">
    <source>
        <dbReference type="EMBL" id="KAI6659943.1"/>
    </source>
</evidence>
<name>A0AAV7KFN7_9METZ</name>
<dbReference type="SMART" id="SM00322">
    <property type="entry name" value="KH"/>
    <property type="match status" value="1"/>
</dbReference>
<dbReference type="InterPro" id="IPR055211">
    <property type="entry name" value="KH_PNO1_2nd"/>
</dbReference>
<dbReference type="Gene3D" id="3.30.1370.10">
    <property type="entry name" value="K Homology domain, type 1"/>
    <property type="match status" value="2"/>
</dbReference>
<dbReference type="Pfam" id="PF22891">
    <property type="entry name" value="KH_PNO1_2nd"/>
    <property type="match status" value="1"/>
</dbReference>
<dbReference type="GO" id="GO:0005730">
    <property type="term" value="C:nucleolus"/>
    <property type="evidence" value="ECO:0007669"/>
    <property type="project" value="UniProtKB-SubCell"/>
</dbReference>
<evidence type="ECO:0000256" key="4">
    <source>
        <dbReference type="ARBA" id="ARBA00023242"/>
    </source>
</evidence>
<dbReference type="CDD" id="cd22392">
    <property type="entry name" value="KH-I_PNO1_rpt2"/>
    <property type="match status" value="1"/>
</dbReference>
<evidence type="ECO:0000259" key="5">
    <source>
        <dbReference type="SMART" id="SM00322"/>
    </source>
</evidence>
<evidence type="ECO:0000313" key="7">
    <source>
        <dbReference type="Proteomes" id="UP001165289"/>
    </source>
</evidence>
<comment type="caution">
    <text evidence="6">The sequence shown here is derived from an EMBL/GenBank/DDBJ whole genome shotgun (WGS) entry which is preliminary data.</text>
</comment>
<dbReference type="InterPro" id="IPR041174">
    <property type="entry name" value="KRR1-like_KH1"/>
</dbReference>
<dbReference type="InterPro" id="IPR036612">
    <property type="entry name" value="KH_dom_type_1_sf"/>
</dbReference>